<dbReference type="Pfam" id="PF10006">
    <property type="entry name" value="DUF2249"/>
    <property type="match status" value="1"/>
</dbReference>
<accession>A0A9X5CHA8</accession>
<gene>
    <name evidence="2" type="ORF">FMM80_29870</name>
</gene>
<sequence>MIKYEEWKDKKKDFFKVDVRHVQGNFFPGLQRRAMTLKAGEGIEVIQTFEPYPLYKEMDMLGYIHHTEKLAENEFHVWFYRTEEKEPEGSAPYRPLALLNYPMIDEDLGRIAADFWQATWQSEKRTLPYEMRLLLSLTNAVGAGRMRQAVRELVKAYIYGLESAALDDVFELLAWNQGIGFFSSEIGPSPLFQAYKMIKTQEQRGISREEICTEIKVKFGEKNQEVQVL</sequence>
<name>A0A9X5CHA8_9FIRM</name>
<dbReference type="Proteomes" id="UP000474104">
    <property type="component" value="Unassembled WGS sequence"/>
</dbReference>
<evidence type="ECO:0000259" key="1">
    <source>
        <dbReference type="Pfam" id="PF10006"/>
    </source>
</evidence>
<dbReference type="OrthoDB" id="9769774at2"/>
<dbReference type="InterPro" id="IPR018720">
    <property type="entry name" value="DUF2249"/>
</dbReference>
<dbReference type="EMBL" id="VIRB01000168">
    <property type="protein sequence ID" value="NDO72606.1"/>
    <property type="molecule type" value="Genomic_DNA"/>
</dbReference>
<proteinExistence type="predicted"/>
<dbReference type="RefSeq" id="WP_004070541.1">
    <property type="nucleotide sequence ID" value="NZ_VIRB01000168.1"/>
</dbReference>
<feature type="domain" description="DUF2249" evidence="1">
    <location>
        <begin position="17"/>
        <end position="80"/>
    </location>
</feature>
<comment type="caution">
    <text evidence="2">The sequence shown here is derived from an EMBL/GenBank/DDBJ whole genome shotgun (WGS) entry which is preliminary data.</text>
</comment>
<evidence type="ECO:0000313" key="2">
    <source>
        <dbReference type="EMBL" id="NDO72606.1"/>
    </source>
</evidence>
<evidence type="ECO:0000313" key="3">
    <source>
        <dbReference type="Proteomes" id="UP000474104"/>
    </source>
</evidence>
<dbReference type="AlphaFoldDB" id="A0A9X5CHA8"/>
<protein>
    <submittedName>
        <fullName evidence="2">DUF2249 domain-containing protein</fullName>
    </submittedName>
</protein>
<organism evidence="2 3">
    <name type="scientific">Schaedlerella arabinosiphila</name>
    <dbReference type="NCBI Taxonomy" id="2044587"/>
    <lineage>
        <taxon>Bacteria</taxon>
        <taxon>Bacillati</taxon>
        <taxon>Bacillota</taxon>
        <taxon>Clostridia</taxon>
        <taxon>Lachnospirales</taxon>
        <taxon>Lachnospiraceae</taxon>
        <taxon>Schaedlerella</taxon>
    </lineage>
</organism>
<reference evidence="2 3" key="1">
    <citation type="submission" date="2019-07" db="EMBL/GenBank/DDBJ databases">
        <title>Draft genome sequences of 15 bacterial species constituting the stable defined intestinal microbiota of the GM15 gnotobiotic mouse model.</title>
        <authorList>
            <person name="Elie C."/>
            <person name="Mathieu A."/>
            <person name="Saliou A."/>
            <person name="Darnaud M."/>
            <person name="Leulier F."/>
            <person name="Tamellini A."/>
        </authorList>
    </citation>
    <scope>NUCLEOTIDE SEQUENCE [LARGE SCALE GENOMIC DNA]</scope>
    <source>
        <strain evidence="3">ASF 502</strain>
    </source>
</reference>